<keyword evidence="2 6" id="KW-0689">Ribosomal protein</keyword>
<dbReference type="GO" id="GO:0070181">
    <property type="term" value="F:small ribosomal subunit rRNA binding"/>
    <property type="evidence" value="ECO:0007669"/>
    <property type="project" value="TreeGrafter"/>
</dbReference>
<dbReference type="FunFam" id="4.10.640.10:FF:000013">
    <property type="entry name" value="37S ribosomal protein S18"/>
    <property type="match status" value="1"/>
</dbReference>
<evidence type="ECO:0000256" key="4">
    <source>
        <dbReference type="ARBA" id="ARBA00035264"/>
    </source>
</evidence>
<dbReference type="SUPFAM" id="SSF46911">
    <property type="entry name" value="Ribosomal protein S18"/>
    <property type="match status" value="1"/>
</dbReference>
<gene>
    <name evidence="6" type="ORF">QBC33DRAFT_527341</name>
</gene>
<evidence type="ECO:0000256" key="5">
    <source>
        <dbReference type="SAM" id="MobiDB-lite"/>
    </source>
</evidence>
<organism evidence="6 7">
    <name type="scientific">Phialemonium atrogriseum</name>
    <dbReference type="NCBI Taxonomy" id="1093897"/>
    <lineage>
        <taxon>Eukaryota</taxon>
        <taxon>Fungi</taxon>
        <taxon>Dikarya</taxon>
        <taxon>Ascomycota</taxon>
        <taxon>Pezizomycotina</taxon>
        <taxon>Sordariomycetes</taxon>
        <taxon>Sordariomycetidae</taxon>
        <taxon>Cephalothecales</taxon>
        <taxon>Cephalothecaceae</taxon>
        <taxon>Phialemonium</taxon>
    </lineage>
</organism>
<dbReference type="Pfam" id="PF01084">
    <property type="entry name" value="Ribosomal_S18"/>
    <property type="match status" value="1"/>
</dbReference>
<evidence type="ECO:0000256" key="2">
    <source>
        <dbReference type="ARBA" id="ARBA00022980"/>
    </source>
</evidence>
<dbReference type="InterPro" id="IPR001648">
    <property type="entry name" value="Ribosomal_bS18"/>
</dbReference>
<dbReference type="EMBL" id="MU838999">
    <property type="protein sequence ID" value="KAK1771250.1"/>
    <property type="molecule type" value="Genomic_DNA"/>
</dbReference>
<dbReference type="GeneID" id="85310158"/>
<sequence length="227" mass="25978">MVPRIQLPSALRQCQFHLSAQRAELSTTSPVAALRNLRDPSSRVLNLDDSGPAPRRTGTGSGSGSSPTDALRDIYKDGDKYRRTAARRRTEIAETLRHKTISDQFLRQMPRQWRAGDVYAPHDLSPFEMKKWRRQGSPKKDVLDMLGVNPLDMYRNFSIVSEYMTPFGRIKHSNETGLRPVNQRKMARTIRRAIGLGLHPSVHRHPMILLKNSYNMPEQTRSSKSRF</sequence>
<comment type="similarity">
    <text evidence="1">Belongs to the bacterial ribosomal protein bS18 family.</text>
</comment>
<evidence type="ECO:0000313" key="7">
    <source>
        <dbReference type="Proteomes" id="UP001244011"/>
    </source>
</evidence>
<evidence type="ECO:0000256" key="3">
    <source>
        <dbReference type="ARBA" id="ARBA00023274"/>
    </source>
</evidence>
<dbReference type="GO" id="GO:0005763">
    <property type="term" value="C:mitochondrial small ribosomal subunit"/>
    <property type="evidence" value="ECO:0007669"/>
    <property type="project" value="TreeGrafter"/>
</dbReference>
<dbReference type="Gene3D" id="4.10.640.10">
    <property type="entry name" value="Ribosomal protein S18"/>
    <property type="match status" value="1"/>
</dbReference>
<proteinExistence type="inferred from homology"/>
<accession>A0AAJ0C784</accession>
<feature type="region of interest" description="Disordered" evidence="5">
    <location>
        <begin position="36"/>
        <end position="72"/>
    </location>
</feature>
<keyword evidence="7" id="KW-1185">Reference proteome</keyword>
<dbReference type="RefSeq" id="XP_060287463.1">
    <property type="nucleotide sequence ID" value="XM_060426971.1"/>
</dbReference>
<keyword evidence="3" id="KW-0687">Ribonucleoprotein</keyword>
<dbReference type="PANTHER" id="PTHR13479:SF40">
    <property type="entry name" value="SMALL RIBOSOMAL SUBUNIT PROTEIN BS18M"/>
    <property type="match status" value="1"/>
</dbReference>
<dbReference type="InterPro" id="IPR036870">
    <property type="entry name" value="Ribosomal_bS18_sf"/>
</dbReference>
<dbReference type="AlphaFoldDB" id="A0AAJ0C784"/>
<dbReference type="GO" id="GO:0032543">
    <property type="term" value="P:mitochondrial translation"/>
    <property type="evidence" value="ECO:0007669"/>
    <property type="project" value="TreeGrafter"/>
</dbReference>
<evidence type="ECO:0000256" key="1">
    <source>
        <dbReference type="ARBA" id="ARBA00005589"/>
    </source>
</evidence>
<dbReference type="PANTHER" id="PTHR13479">
    <property type="entry name" value="30S RIBOSOMAL PROTEIN S18"/>
    <property type="match status" value="1"/>
</dbReference>
<name>A0AAJ0C784_9PEZI</name>
<comment type="caution">
    <text evidence="6">The sequence shown here is derived from an EMBL/GenBank/DDBJ whole genome shotgun (WGS) entry which is preliminary data.</text>
</comment>
<dbReference type="GO" id="GO:0003735">
    <property type="term" value="F:structural constituent of ribosome"/>
    <property type="evidence" value="ECO:0007669"/>
    <property type="project" value="InterPro"/>
</dbReference>
<reference evidence="6" key="1">
    <citation type="submission" date="2023-06" db="EMBL/GenBank/DDBJ databases">
        <title>Genome-scale phylogeny and comparative genomics of the fungal order Sordariales.</title>
        <authorList>
            <consortium name="Lawrence Berkeley National Laboratory"/>
            <person name="Hensen N."/>
            <person name="Bonometti L."/>
            <person name="Westerberg I."/>
            <person name="Brannstrom I.O."/>
            <person name="Guillou S."/>
            <person name="Cros-Aarteil S."/>
            <person name="Calhoun S."/>
            <person name="Haridas S."/>
            <person name="Kuo A."/>
            <person name="Mondo S."/>
            <person name="Pangilinan J."/>
            <person name="Riley R."/>
            <person name="Labutti K."/>
            <person name="Andreopoulos B."/>
            <person name="Lipzen A."/>
            <person name="Chen C."/>
            <person name="Yanf M."/>
            <person name="Daum C."/>
            <person name="Ng V."/>
            <person name="Clum A."/>
            <person name="Steindorff A."/>
            <person name="Ohm R."/>
            <person name="Martin F."/>
            <person name="Silar P."/>
            <person name="Natvig D."/>
            <person name="Lalanne C."/>
            <person name="Gautier V."/>
            <person name="Ament-Velasquez S.L."/>
            <person name="Kruys A."/>
            <person name="Hutchinson M.I."/>
            <person name="Powell A.J."/>
            <person name="Barry K."/>
            <person name="Miller A.N."/>
            <person name="Grigoriev I.V."/>
            <person name="Debuchy R."/>
            <person name="Gladieux P."/>
            <person name="Thoren M.H."/>
            <person name="Johannesson H."/>
        </authorList>
    </citation>
    <scope>NUCLEOTIDE SEQUENCE</scope>
    <source>
        <strain evidence="6">8032-3</strain>
    </source>
</reference>
<protein>
    <recommendedName>
        <fullName evidence="4">Small ribosomal subunit protein bS18m</fullName>
    </recommendedName>
</protein>
<dbReference type="Proteomes" id="UP001244011">
    <property type="component" value="Unassembled WGS sequence"/>
</dbReference>
<evidence type="ECO:0000313" key="6">
    <source>
        <dbReference type="EMBL" id="KAK1771250.1"/>
    </source>
</evidence>